<reference evidence="1 2" key="1">
    <citation type="journal article" date="2020" name="Microorganisms">
        <title>Osmotic Adaptation and Compatible Solute Biosynthesis of Phototrophic Bacteria as Revealed from Genome Analyses.</title>
        <authorList>
            <person name="Imhoff J.F."/>
            <person name="Rahn T."/>
            <person name="Kunzel S."/>
            <person name="Keller A."/>
            <person name="Neulinger S.C."/>
        </authorList>
    </citation>
    <scope>NUCLEOTIDE SEQUENCE [LARGE SCALE GENOMIC DNA]</scope>
    <source>
        <strain evidence="1 2">DSM 25653</strain>
    </source>
</reference>
<evidence type="ECO:0000313" key="2">
    <source>
        <dbReference type="Proteomes" id="UP001138768"/>
    </source>
</evidence>
<protein>
    <recommendedName>
        <fullName evidence="3">Sulfotransferase family protein</fullName>
    </recommendedName>
</protein>
<evidence type="ECO:0000313" key="1">
    <source>
        <dbReference type="EMBL" id="MBK1618572.1"/>
    </source>
</evidence>
<organism evidence="1 2">
    <name type="scientific">Lamprobacter modestohalophilus</name>
    <dbReference type="NCBI Taxonomy" id="1064514"/>
    <lineage>
        <taxon>Bacteria</taxon>
        <taxon>Pseudomonadati</taxon>
        <taxon>Pseudomonadota</taxon>
        <taxon>Gammaproteobacteria</taxon>
        <taxon>Chromatiales</taxon>
        <taxon>Chromatiaceae</taxon>
        <taxon>Lamprobacter</taxon>
    </lineage>
</organism>
<keyword evidence="2" id="KW-1185">Reference proteome</keyword>
<dbReference type="AlphaFoldDB" id="A0A9X1B4F8"/>
<gene>
    <name evidence="1" type="ORF">CKO42_09000</name>
</gene>
<sequence>MTEEKRPPLAFIHIPKTAGTSVVKALKDTFGDKNIFYACTSEQTAYFRDMSYEQLINYDVAGGHIPQRTFLRKLPGSQCFTVIRDPYQRAVSIYKHFSTKPQHKYYKLNCQMSFSQHLRWLSENQDIAYEMS</sequence>
<dbReference type="RefSeq" id="WP_200242399.1">
    <property type="nucleotide sequence ID" value="NZ_NRRY01000011.1"/>
</dbReference>
<proteinExistence type="predicted"/>
<dbReference type="GO" id="GO:0016020">
    <property type="term" value="C:membrane"/>
    <property type="evidence" value="ECO:0007669"/>
    <property type="project" value="InterPro"/>
</dbReference>
<dbReference type="Pfam" id="PF03567">
    <property type="entry name" value="Sulfotransfer_2"/>
    <property type="match status" value="1"/>
</dbReference>
<dbReference type="InterPro" id="IPR027417">
    <property type="entry name" value="P-loop_NTPase"/>
</dbReference>
<dbReference type="InterPro" id="IPR005331">
    <property type="entry name" value="Sulfotransferase"/>
</dbReference>
<dbReference type="Gene3D" id="3.40.50.300">
    <property type="entry name" value="P-loop containing nucleotide triphosphate hydrolases"/>
    <property type="match status" value="1"/>
</dbReference>
<dbReference type="Proteomes" id="UP001138768">
    <property type="component" value="Unassembled WGS sequence"/>
</dbReference>
<comment type="caution">
    <text evidence="1">The sequence shown here is derived from an EMBL/GenBank/DDBJ whole genome shotgun (WGS) entry which is preliminary data.</text>
</comment>
<dbReference type="GO" id="GO:0008146">
    <property type="term" value="F:sulfotransferase activity"/>
    <property type="evidence" value="ECO:0007669"/>
    <property type="project" value="InterPro"/>
</dbReference>
<evidence type="ECO:0008006" key="3">
    <source>
        <dbReference type="Google" id="ProtNLM"/>
    </source>
</evidence>
<accession>A0A9X1B4F8</accession>
<name>A0A9X1B4F8_9GAMM</name>
<dbReference type="SUPFAM" id="SSF52540">
    <property type="entry name" value="P-loop containing nucleoside triphosphate hydrolases"/>
    <property type="match status" value="1"/>
</dbReference>
<dbReference type="EMBL" id="NRRY01000011">
    <property type="protein sequence ID" value="MBK1618572.1"/>
    <property type="molecule type" value="Genomic_DNA"/>
</dbReference>